<dbReference type="OrthoDB" id="7391861at2"/>
<dbReference type="RefSeq" id="WP_072673924.1">
    <property type="nucleotide sequence ID" value="NZ_FRDF01000007.1"/>
</dbReference>
<accession>A0A1M7SBI7</accession>
<protein>
    <submittedName>
        <fullName evidence="1">Uncharacterized protein</fullName>
    </submittedName>
</protein>
<name>A0A1M7SBI7_9SPHN</name>
<keyword evidence="2" id="KW-1185">Reference proteome</keyword>
<sequence length="117" mass="12664">MGFGTQPSVGQHLDHIADHARSLQSEARAALQQGDFARAEALIECAGMLAYDVGSLVDELEERQLRDCLQLLAEEQAKMDHWANAGAAGKRASRRWLKRISAALGAGVAVSFALVEY</sequence>
<evidence type="ECO:0000313" key="2">
    <source>
        <dbReference type="Proteomes" id="UP000184391"/>
    </source>
</evidence>
<dbReference type="STRING" id="198312.SAMN02745193_01366"/>
<proteinExistence type="predicted"/>
<evidence type="ECO:0000313" key="1">
    <source>
        <dbReference type="EMBL" id="SHN55815.1"/>
    </source>
</evidence>
<dbReference type="EMBL" id="FRDF01000007">
    <property type="protein sequence ID" value="SHN55815.1"/>
    <property type="molecule type" value="Genomic_DNA"/>
</dbReference>
<dbReference type="AlphaFoldDB" id="A0A1M7SBI7"/>
<reference evidence="2" key="1">
    <citation type="submission" date="2016-12" db="EMBL/GenBank/DDBJ databases">
        <authorList>
            <person name="Varghese N."/>
            <person name="Submissions S."/>
        </authorList>
    </citation>
    <scope>NUCLEOTIDE SEQUENCE [LARGE SCALE GENOMIC DNA]</scope>
    <source>
        <strain evidence="2">DSM 11032</strain>
    </source>
</reference>
<gene>
    <name evidence="1" type="ORF">SAMN02745193_01366</name>
</gene>
<organism evidence="1 2">
    <name type="scientific">Erythrobacter sanguineus</name>
    <dbReference type="NCBI Taxonomy" id="198312"/>
    <lineage>
        <taxon>Bacteria</taxon>
        <taxon>Pseudomonadati</taxon>
        <taxon>Pseudomonadota</taxon>
        <taxon>Alphaproteobacteria</taxon>
        <taxon>Sphingomonadales</taxon>
        <taxon>Erythrobacteraceae</taxon>
        <taxon>Erythrobacter/Porphyrobacter group</taxon>
        <taxon>Erythrobacter</taxon>
    </lineage>
</organism>
<dbReference type="Proteomes" id="UP000184391">
    <property type="component" value="Unassembled WGS sequence"/>
</dbReference>